<feature type="region of interest" description="Disordered" evidence="6">
    <location>
        <begin position="145"/>
        <end position="192"/>
    </location>
</feature>
<feature type="transmembrane region" description="Helical" evidence="7">
    <location>
        <begin position="89"/>
        <end position="111"/>
    </location>
</feature>
<feature type="compositionally biased region" description="Polar residues" evidence="6">
    <location>
        <begin position="182"/>
        <end position="192"/>
    </location>
</feature>
<proteinExistence type="predicted"/>
<dbReference type="InterPro" id="IPR036179">
    <property type="entry name" value="Ig-like_dom_sf"/>
</dbReference>
<comment type="subcellular location">
    <subcellularLocation>
        <location evidence="1">Membrane</location>
        <topology evidence="1">Single-pass type I membrane protein</topology>
    </subcellularLocation>
</comment>
<evidence type="ECO:0000313" key="9">
    <source>
        <dbReference type="Proteomes" id="UP001153737"/>
    </source>
</evidence>
<sequence length="315" mass="35672">MVVCADPRPRFVAWEWGSLRLEAGAEMGKYKVDDVMQEEREDCYLATLHIKDATSTDSRAYYLAVENDRGTDRHAVQLYVNEPLQMSTLVSVAGALLVAFLLFVCACVYAVRAEKCCFARKGDFKPSEMDGQKVDIEKTATGPGGIPADAIYTTTPRSGGGGDRLGGRPHASPEAMKHLPPTTHTFNGRSSLGESKPMDENVYCGLNTHTDKPKIFSGDFYDSENDTESCRQDKCYSFSRYIDPKSKDNWSYCSTLAMGSHRNSLPIDKYVRRSLNKKDRPRPKPLQYEHERYYDHVFPKRDYFYQPNKLDHAEL</sequence>
<dbReference type="InterPro" id="IPR051275">
    <property type="entry name" value="Cell_adhesion_signaling"/>
</dbReference>
<name>A0A9P0DSU9_PHACE</name>
<evidence type="ECO:0000256" key="4">
    <source>
        <dbReference type="ARBA" id="ARBA00023180"/>
    </source>
</evidence>
<keyword evidence="9" id="KW-1185">Reference proteome</keyword>
<protein>
    <submittedName>
        <fullName evidence="8">Uncharacterized protein</fullName>
    </submittedName>
</protein>
<evidence type="ECO:0000256" key="1">
    <source>
        <dbReference type="ARBA" id="ARBA00004479"/>
    </source>
</evidence>
<dbReference type="SUPFAM" id="SSF48726">
    <property type="entry name" value="Immunoglobulin"/>
    <property type="match status" value="1"/>
</dbReference>
<dbReference type="GO" id="GO:0050839">
    <property type="term" value="F:cell adhesion molecule binding"/>
    <property type="evidence" value="ECO:0007669"/>
    <property type="project" value="TreeGrafter"/>
</dbReference>
<dbReference type="EMBL" id="OU896714">
    <property type="protein sequence ID" value="CAH1179150.1"/>
    <property type="molecule type" value="Genomic_DNA"/>
</dbReference>
<dbReference type="InterPro" id="IPR013783">
    <property type="entry name" value="Ig-like_fold"/>
</dbReference>
<dbReference type="Gene3D" id="2.60.40.10">
    <property type="entry name" value="Immunoglobulins"/>
    <property type="match status" value="1"/>
</dbReference>
<dbReference type="OrthoDB" id="10039395at2759"/>
<keyword evidence="2 7" id="KW-0472">Membrane</keyword>
<evidence type="ECO:0000256" key="2">
    <source>
        <dbReference type="ARBA" id="ARBA00023136"/>
    </source>
</evidence>
<keyword evidence="4" id="KW-0325">Glycoprotein</keyword>
<reference evidence="8" key="1">
    <citation type="submission" date="2022-01" db="EMBL/GenBank/DDBJ databases">
        <authorList>
            <person name="King R."/>
        </authorList>
    </citation>
    <scope>NUCLEOTIDE SEQUENCE</scope>
</reference>
<evidence type="ECO:0000256" key="6">
    <source>
        <dbReference type="SAM" id="MobiDB-lite"/>
    </source>
</evidence>
<dbReference type="Proteomes" id="UP001153737">
    <property type="component" value="Chromosome 8"/>
</dbReference>
<dbReference type="GO" id="GO:0098609">
    <property type="term" value="P:cell-cell adhesion"/>
    <property type="evidence" value="ECO:0007669"/>
    <property type="project" value="TreeGrafter"/>
</dbReference>
<keyword evidence="7" id="KW-0812">Transmembrane</keyword>
<accession>A0A9P0DSU9</accession>
<dbReference type="AlphaFoldDB" id="A0A9P0DSU9"/>
<keyword evidence="7" id="KW-1133">Transmembrane helix</keyword>
<reference evidence="8" key="2">
    <citation type="submission" date="2022-10" db="EMBL/GenBank/DDBJ databases">
        <authorList>
            <consortium name="ENA_rothamsted_submissions"/>
            <consortium name="culmorum"/>
            <person name="King R."/>
        </authorList>
    </citation>
    <scope>NUCLEOTIDE SEQUENCE</scope>
</reference>
<evidence type="ECO:0000256" key="3">
    <source>
        <dbReference type="ARBA" id="ARBA00023157"/>
    </source>
</evidence>
<evidence type="ECO:0000256" key="5">
    <source>
        <dbReference type="ARBA" id="ARBA00023319"/>
    </source>
</evidence>
<gene>
    <name evidence="8" type="ORF">PHAECO_LOCUS11837</name>
</gene>
<evidence type="ECO:0000313" key="8">
    <source>
        <dbReference type="EMBL" id="CAH1179150.1"/>
    </source>
</evidence>
<dbReference type="GO" id="GO:0005886">
    <property type="term" value="C:plasma membrane"/>
    <property type="evidence" value="ECO:0007669"/>
    <property type="project" value="TreeGrafter"/>
</dbReference>
<evidence type="ECO:0000256" key="7">
    <source>
        <dbReference type="SAM" id="Phobius"/>
    </source>
</evidence>
<dbReference type="GO" id="GO:0005911">
    <property type="term" value="C:cell-cell junction"/>
    <property type="evidence" value="ECO:0007669"/>
    <property type="project" value="TreeGrafter"/>
</dbReference>
<dbReference type="PANTHER" id="PTHR11640:SF154">
    <property type="entry name" value="IRREGULAR CHIASM C-ROUGHEST PROTEIN-LIKE PROTEIN"/>
    <property type="match status" value="1"/>
</dbReference>
<keyword evidence="5" id="KW-0393">Immunoglobulin domain</keyword>
<dbReference type="PANTHER" id="PTHR11640">
    <property type="entry name" value="NEPHRIN"/>
    <property type="match status" value="1"/>
</dbReference>
<keyword evidence="3" id="KW-1015">Disulfide bond</keyword>
<organism evidence="8 9">
    <name type="scientific">Phaedon cochleariae</name>
    <name type="common">Mustard beetle</name>
    <dbReference type="NCBI Taxonomy" id="80249"/>
    <lineage>
        <taxon>Eukaryota</taxon>
        <taxon>Metazoa</taxon>
        <taxon>Ecdysozoa</taxon>
        <taxon>Arthropoda</taxon>
        <taxon>Hexapoda</taxon>
        <taxon>Insecta</taxon>
        <taxon>Pterygota</taxon>
        <taxon>Neoptera</taxon>
        <taxon>Endopterygota</taxon>
        <taxon>Coleoptera</taxon>
        <taxon>Polyphaga</taxon>
        <taxon>Cucujiformia</taxon>
        <taxon>Chrysomeloidea</taxon>
        <taxon>Chrysomelidae</taxon>
        <taxon>Chrysomelinae</taxon>
        <taxon>Chrysomelini</taxon>
        <taxon>Phaedon</taxon>
    </lineage>
</organism>